<dbReference type="RefSeq" id="WP_004766085.1">
    <property type="nucleotide sequence ID" value="NZ_AHMY02000051.1"/>
</dbReference>
<dbReference type="GO" id="GO:0033785">
    <property type="term" value="F:heptose 7-phosphate kinase activity"/>
    <property type="evidence" value="ECO:0007669"/>
    <property type="project" value="TreeGrafter"/>
</dbReference>
<dbReference type="GO" id="GO:0033786">
    <property type="term" value="F:heptose-1-phosphate adenylyltransferase activity"/>
    <property type="evidence" value="ECO:0007669"/>
    <property type="project" value="TreeGrafter"/>
</dbReference>
<reference evidence="4 5" key="1">
    <citation type="submission" date="2012-10" db="EMBL/GenBank/DDBJ databases">
        <authorList>
            <person name="Harkins D.M."/>
            <person name="Durkin A.S."/>
            <person name="Brinkac L.M."/>
            <person name="Selengut J.D."/>
            <person name="Sanka R."/>
            <person name="DePew J."/>
            <person name="Purushe J."/>
            <person name="Peacock S.J."/>
            <person name="Thaipadungpanit J."/>
            <person name="Wuthiekanun V.W."/>
            <person name="Day N.P."/>
            <person name="Vinetz J.M."/>
            <person name="Sutton G.G."/>
            <person name="Nelson W.C."/>
            <person name="Fouts D.E."/>
        </authorList>
    </citation>
    <scope>NUCLEOTIDE SEQUENCE [LARGE SCALE GENOMIC DNA]</scope>
    <source>
        <strain evidence="4 5">H1</strain>
    </source>
</reference>
<dbReference type="Pfam" id="PF00294">
    <property type="entry name" value="PfkB"/>
    <property type="match status" value="1"/>
</dbReference>
<dbReference type="InterPro" id="IPR011611">
    <property type="entry name" value="PfkB_dom"/>
</dbReference>
<dbReference type="GO" id="GO:0016773">
    <property type="term" value="F:phosphotransferase activity, alcohol group as acceptor"/>
    <property type="evidence" value="ECO:0007669"/>
    <property type="project" value="InterPro"/>
</dbReference>
<dbReference type="CDD" id="cd01172">
    <property type="entry name" value="RfaE_like"/>
    <property type="match status" value="1"/>
</dbReference>
<evidence type="ECO:0000256" key="1">
    <source>
        <dbReference type="ARBA" id="ARBA00022679"/>
    </source>
</evidence>
<organism evidence="4 5">
    <name type="scientific">Leptospira kirschneri str. H1</name>
    <dbReference type="NCBI Taxonomy" id="1049966"/>
    <lineage>
        <taxon>Bacteria</taxon>
        <taxon>Pseudomonadati</taxon>
        <taxon>Spirochaetota</taxon>
        <taxon>Spirochaetia</taxon>
        <taxon>Leptospirales</taxon>
        <taxon>Leptospiraceae</taxon>
        <taxon>Leptospira</taxon>
    </lineage>
</organism>
<evidence type="ECO:0000256" key="2">
    <source>
        <dbReference type="ARBA" id="ARBA00022777"/>
    </source>
</evidence>
<proteinExistence type="predicted"/>
<name>A0A0E2B0A3_9LEPT</name>
<evidence type="ECO:0000313" key="4">
    <source>
        <dbReference type="EMBL" id="EKO14661.1"/>
    </source>
</evidence>
<dbReference type="SUPFAM" id="SSF53613">
    <property type="entry name" value="Ribokinase-like"/>
    <property type="match status" value="1"/>
</dbReference>
<dbReference type="NCBIfam" id="TIGR02198">
    <property type="entry name" value="rfaE_dom_I"/>
    <property type="match status" value="1"/>
</dbReference>
<protein>
    <submittedName>
        <fullName evidence="4">Bifunctional protein RfaE, domain I</fullName>
        <ecNumber evidence="4">2.7.1.-</ecNumber>
    </submittedName>
</protein>
<gene>
    <name evidence="4" type="primary">rfaE_1</name>
    <name evidence="4" type="ORF">LEP1GSC081_1902</name>
</gene>
<feature type="domain" description="Carbohydrate kinase PfkB" evidence="3">
    <location>
        <begin position="20"/>
        <end position="322"/>
    </location>
</feature>
<dbReference type="PANTHER" id="PTHR46969">
    <property type="entry name" value="BIFUNCTIONAL PROTEIN HLDE"/>
    <property type="match status" value="1"/>
</dbReference>
<accession>A0A0E2B0A3</accession>
<dbReference type="InterPro" id="IPR011913">
    <property type="entry name" value="RfaE_dom_I"/>
</dbReference>
<comment type="caution">
    <text evidence="4">The sequence shown here is derived from an EMBL/GenBank/DDBJ whole genome shotgun (WGS) entry which is preliminary data.</text>
</comment>
<sequence length="337" mass="36816">MYYLNRSRFQTSTANLKNLKVIVIGDFILDEYLIGEVSRISPEAPVPVVWVRTEKITLGGAGNVVKNLSSLGVKSVVLGRTGKDERAKNLAGLLLHENTDKDRNFLIASEGVPTIVKTRVIAGHQQVCRIDKEELKPINSNEENELLKAFLERIDSADAVILSDYDKGTLTPRVIREVSKICLDKKKIVTVDPQVSHFFLYKGVSILTPNHHEAGKAIGKKLENDSEILNAAEEISEKLSCPSLMITRGEKGMSLYLSSNKEMFHIPTVAKEVFDVTGAGDTVISTYTAYHAAGLNELEASIVSNAAAGVVVGKLGAETVTPEELEFSLQSMGSFEN</sequence>
<dbReference type="FunFam" id="3.40.1190.20:FF:000002">
    <property type="entry name" value="Bifunctional protein HldE"/>
    <property type="match status" value="1"/>
</dbReference>
<keyword evidence="1 4" id="KW-0808">Transferase</keyword>
<dbReference type="Proteomes" id="UP000006253">
    <property type="component" value="Unassembled WGS sequence"/>
</dbReference>
<evidence type="ECO:0000313" key="5">
    <source>
        <dbReference type="Proteomes" id="UP000006253"/>
    </source>
</evidence>
<dbReference type="PANTHER" id="PTHR46969:SF1">
    <property type="entry name" value="BIFUNCTIONAL PROTEIN HLDE"/>
    <property type="match status" value="1"/>
</dbReference>
<dbReference type="EMBL" id="AHMY02000051">
    <property type="protein sequence ID" value="EKO14661.1"/>
    <property type="molecule type" value="Genomic_DNA"/>
</dbReference>
<dbReference type="InterPro" id="IPR029056">
    <property type="entry name" value="Ribokinase-like"/>
</dbReference>
<dbReference type="EC" id="2.7.1.-" evidence="4"/>
<dbReference type="Gene3D" id="3.40.1190.20">
    <property type="match status" value="1"/>
</dbReference>
<keyword evidence="2" id="KW-0418">Kinase</keyword>
<dbReference type="GO" id="GO:0005829">
    <property type="term" value="C:cytosol"/>
    <property type="evidence" value="ECO:0007669"/>
    <property type="project" value="TreeGrafter"/>
</dbReference>
<evidence type="ECO:0000259" key="3">
    <source>
        <dbReference type="Pfam" id="PF00294"/>
    </source>
</evidence>
<dbReference type="AlphaFoldDB" id="A0A0E2B0A3"/>